<dbReference type="Pfam" id="PF02518">
    <property type="entry name" value="HATPase_c"/>
    <property type="match status" value="1"/>
</dbReference>
<evidence type="ECO:0000256" key="14">
    <source>
        <dbReference type="SAM" id="Phobius"/>
    </source>
</evidence>
<evidence type="ECO:0000256" key="2">
    <source>
        <dbReference type="ARBA" id="ARBA00004651"/>
    </source>
</evidence>
<reference evidence="17 18" key="3">
    <citation type="journal article" date="2019" name="Int. J. Syst. Evol. Microbiol.">
        <title>Anaerobacillus isosaccharinicus sp. nov., an alkaliphilic bacterium which degrades isosaccharinic acid.</title>
        <authorList>
            <person name="Bassil N.M."/>
            <person name="Lloyd J.R."/>
        </authorList>
    </citation>
    <scope>NUCLEOTIDE SEQUENCE [LARGE SCALE GENOMIC DNA]</scope>
    <source>
        <strain evidence="17 18">NB2006</strain>
    </source>
</reference>
<accession>A0A1S2LQQ1</accession>
<keyword evidence="9 17" id="KW-0418">Kinase</keyword>
<dbReference type="Proteomes" id="UP000180175">
    <property type="component" value="Chromosome"/>
</dbReference>
<keyword evidence="13 14" id="KW-0472">Membrane</keyword>
<dbReference type="Pfam" id="PF07694">
    <property type="entry name" value="5TM-5TMR_LYT"/>
    <property type="match status" value="1"/>
</dbReference>
<dbReference type="Gene3D" id="3.30.565.10">
    <property type="entry name" value="Histidine kinase-like ATPase, C-terminal domain"/>
    <property type="match status" value="1"/>
</dbReference>
<dbReference type="InterPro" id="IPR011620">
    <property type="entry name" value="Sig_transdc_His_kinase_LytS_TM"/>
</dbReference>
<dbReference type="PANTHER" id="PTHR43065:SF46">
    <property type="entry name" value="C4-DICARBOXYLATE TRANSPORT SENSOR PROTEIN DCTB"/>
    <property type="match status" value="1"/>
</dbReference>
<dbReference type="SUPFAM" id="SSF55874">
    <property type="entry name" value="ATPase domain of HSP90 chaperone/DNA topoisomerase II/histidine kinase"/>
    <property type="match status" value="1"/>
</dbReference>
<evidence type="ECO:0000313" key="18">
    <source>
        <dbReference type="Proteomes" id="UP000180175"/>
    </source>
</evidence>
<feature type="transmembrane region" description="Helical" evidence="14">
    <location>
        <begin position="137"/>
        <end position="156"/>
    </location>
</feature>
<organism evidence="16 18">
    <name type="scientific">Anaerobacillus isosaccharinicus</name>
    <dbReference type="NCBI Taxonomy" id="1532552"/>
    <lineage>
        <taxon>Bacteria</taxon>
        <taxon>Bacillati</taxon>
        <taxon>Bacillota</taxon>
        <taxon>Bacilli</taxon>
        <taxon>Bacillales</taxon>
        <taxon>Bacillaceae</taxon>
        <taxon>Anaerobacillus</taxon>
    </lineage>
</organism>
<dbReference type="SMART" id="SM00388">
    <property type="entry name" value="HisKA"/>
    <property type="match status" value="1"/>
</dbReference>
<feature type="transmembrane region" description="Helical" evidence="14">
    <location>
        <begin position="41"/>
        <end position="59"/>
    </location>
</feature>
<dbReference type="GO" id="GO:0005524">
    <property type="term" value="F:ATP binding"/>
    <property type="evidence" value="ECO:0007669"/>
    <property type="project" value="UniProtKB-KW"/>
</dbReference>
<keyword evidence="5" id="KW-0597">Phosphoprotein</keyword>
<evidence type="ECO:0000256" key="1">
    <source>
        <dbReference type="ARBA" id="ARBA00000085"/>
    </source>
</evidence>
<dbReference type="EC" id="2.7.13.3" evidence="3"/>
<keyword evidence="12" id="KW-0902">Two-component regulatory system</keyword>
<dbReference type="SUPFAM" id="SSF47384">
    <property type="entry name" value="Homodimeric domain of signal transducing histidine kinase"/>
    <property type="match status" value="1"/>
</dbReference>
<dbReference type="PROSITE" id="PS50109">
    <property type="entry name" value="HIS_KIN"/>
    <property type="match status" value="1"/>
</dbReference>
<keyword evidence="8" id="KW-0547">Nucleotide-binding</keyword>
<feature type="transmembrane region" description="Helical" evidence="14">
    <location>
        <begin position="168"/>
        <end position="188"/>
    </location>
</feature>
<keyword evidence="6" id="KW-0808">Transferase</keyword>
<dbReference type="KEGG" id="aia:AWH56_022505"/>
<keyword evidence="11 14" id="KW-1133">Transmembrane helix</keyword>
<evidence type="ECO:0000256" key="11">
    <source>
        <dbReference type="ARBA" id="ARBA00022989"/>
    </source>
</evidence>
<dbReference type="InterPro" id="IPR036890">
    <property type="entry name" value="HATPase_C_sf"/>
</dbReference>
<comment type="catalytic activity">
    <reaction evidence="1">
        <text>ATP + protein L-histidine = ADP + protein N-phospho-L-histidine.</text>
        <dbReference type="EC" id="2.7.13.3"/>
    </reaction>
</comment>
<proteinExistence type="predicted"/>
<dbReference type="InterPro" id="IPR004358">
    <property type="entry name" value="Sig_transdc_His_kin-like_C"/>
</dbReference>
<evidence type="ECO:0000313" key="16">
    <source>
        <dbReference type="EMBL" id="OIJ14716.1"/>
    </source>
</evidence>
<evidence type="ECO:0000259" key="15">
    <source>
        <dbReference type="PROSITE" id="PS50109"/>
    </source>
</evidence>
<gene>
    <name evidence="17" type="ORF">AWH56_022505</name>
    <name evidence="16" type="ORF">AWH56_12895</name>
</gene>
<feature type="transmembrane region" description="Helical" evidence="14">
    <location>
        <begin position="71"/>
        <end position="99"/>
    </location>
</feature>
<dbReference type="PANTHER" id="PTHR43065">
    <property type="entry name" value="SENSOR HISTIDINE KINASE"/>
    <property type="match status" value="1"/>
</dbReference>
<dbReference type="InterPro" id="IPR036097">
    <property type="entry name" value="HisK_dim/P_sf"/>
</dbReference>
<evidence type="ECO:0000256" key="7">
    <source>
        <dbReference type="ARBA" id="ARBA00022692"/>
    </source>
</evidence>
<dbReference type="EMBL" id="CP063356">
    <property type="protein sequence ID" value="QOY35425.1"/>
    <property type="molecule type" value="Genomic_DNA"/>
</dbReference>
<feature type="transmembrane region" description="Helical" evidence="14">
    <location>
        <begin position="105"/>
        <end position="125"/>
    </location>
</feature>
<evidence type="ECO:0000256" key="3">
    <source>
        <dbReference type="ARBA" id="ARBA00012438"/>
    </source>
</evidence>
<dbReference type="EMBL" id="LQXD01000111">
    <property type="protein sequence ID" value="OIJ14716.1"/>
    <property type="molecule type" value="Genomic_DNA"/>
</dbReference>
<reference evidence="17" key="4">
    <citation type="submission" date="2020-10" db="EMBL/GenBank/DDBJ databases">
        <authorList>
            <person name="Bassil N.M."/>
            <person name="Lloyd J.R."/>
        </authorList>
    </citation>
    <scope>NUCLEOTIDE SEQUENCE</scope>
    <source>
        <strain evidence="17">NB2006</strain>
    </source>
</reference>
<evidence type="ECO:0000256" key="8">
    <source>
        <dbReference type="ARBA" id="ARBA00022741"/>
    </source>
</evidence>
<reference evidence="17 18" key="2">
    <citation type="journal article" date="2017" name="Genome Announc.">
        <title>Draft Genome Sequences of Four Alkaliphilic Bacteria Belonging to the Anaerobacillus Genus.</title>
        <authorList>
            <person name="Bassil N.M."/>
            <person name="Lloyd J.R."/>
        </authorList>
    </citation>
    <scope>NUCLEOTIDE SEQUENCE [LARGE SCALE GENOMIC DNA]</scope>
    <source>
        <strain evidence="17 18">NB2006</strain>
    </source>
</reference>
<dbReference type="InterPro" id="IPR003594">
    <property type="entry name" value="HATPase_dom"/>
</dbReference>
<sequence length="423" mass="48065">MFIISEDLQAFVFNLLFLLALLLYFTYINSNYKQTFISSPWIIGFVCSVTIGFCLKYSISPFPEYSVDMRLVPLVIGSLYGGRIVALFLLASLLFFRYLVGDDSGFFSVIAIYPFLTLCLMYLTPRFHNTSKMKEKALIALIPAVFLIIIIIGFIINSGLQVNRLNSYSLIPFYIIQFMLILCFVYFIERKRNETFLLDEINKLEKLRIVSDIAASISHEVRNPLTVTRGFLQLLKDDQVTKDKKQMYIDLSLQELDRADSTITDYLTFAKPSLNNIEILDLNKEINYIIDIVNPYALLHNVEVKLEKNKDLYIVGEKQKLHQCLINIAKNAVEAMSGGGQLSFHLESRDEHAVVKIKDTGIGMNQEQINRLGTPYYSTKDKGTGLGMMVVYSIVKIMGGKLNVTSVVGEGTSFTLEFPVVNR</sequence>
<reference evidence="16 18" key="1">
    <citation type="submission" date="2016-10" db="EMBL/GenBank/DDBJ databases">
        <title>Draft genome sequences of four alkaliphilic bacteria belonging to the Anaerobacillus genus.</title>
        <authorList>
            <person name="Bassil N.M."/>
            <person name="Lloyd J.R."/>
        </authorList>
    </citation>
    <scope>NUCLEOTIDE SEQUENCE [LARGE SCALE GENOMIC DNA]</scope>
    <source>
        <strain evidence="16 18">NB2006</strain>
    </source>
</reference>
<evidence type="ECO:0000313" key="17">
    <source>
        <dbReference type="EMBL" id="QOY35425.1"/>
    </source>
</evidence>
<protein>
    <recommendedName>
        <fullName evidence="3">histidine kinase</fullName>
        <ecNumber evidence="3">2.7.13.3</ecNumber>
    </recommendedName>
</protein>
<evidence type="ECO:0000256" key="10">
    <source>
        <dbReference type="ARBA" id="ARBA00022840"/>
    </source>
</evidence>
<evidence type="ECO:0000256" key="9">
    <source>
        <dbReference type="ARBA" id="ARBA00022777"/>
    </source>
</evidence>
<feature type="domain" description="Histidine kinase" evidence="15">
    <location>
        <begin position="216"/>
        <end position="422"/>
    </location>
</feature>
<keyword evidence="10" id="KW-0067">ATP-binding</keyword>
<dbReference type="GO" id="GO:0005886">
    <property type="term" value="C:plasma membrane"/>
    <property type="evidence" value="ECO:0007669"/>
    <property type="project" value="UniProtKB-SubCell"/>
</dbReference>
<dbReference type="Gene3D" id="1.10.287.130">
    <property type="match status" value="1"/>
</dbReference>
<keyword evidence="7 14" id="KW-0812">Transmembrane</keyword>
<dbReference type="AlphaFoldDB" id="A0A1S2LQQ1"/>
<dbReference type="GO" id="GO:0071555">
    <property type="term" value="P:cell wall organization"/>
    <property type="evidence" value="ECO:0007669"/>
    <property type="project" value="InterPro"/>
</dbReference>
<keyword evidence="4" id="KW-1003">Cell membrane</keyword>
<keyword evidence="18" id="KW-1185">Reference proteome</keyword>
<name>A0A1S2LQQ1_9BACI</name>
<dbReference type="Pfam" id="PF00512">
    <property type="entry name" value="HisKA"/>
    <property type="match status" value="1"/>
</dbReference>
<dbReference type="PRINTS" id="PR00344">
    <property type="entry name" value="BCTRLSENSOR"/>
</dbReference>
<evidence type="ECO:0000256" key="5">
    <source>
        <dbReference type="ARBA" id="ARBA00022553"/>
    </source>
</evidence>
<dbReference type="GO" id="GO:0000155">
    <property type="term" value="F:phosphorelay sensor kinase activity"/>
    <property type="evidence" value="ECO:0007669"/>
    <property type="project" value="InterPro"/>
</dbReference>
<dbReference type="CDD" id="cd00082">
    <property type="entry name" value="HisKA"/>
    <property type="match status" value="1"/>
</dbReference>
<dbReference type="RefSeq" id="WP_071317497.1">
    <property type="nucleotide sequence ID" value="NZ_CP063356.2"/>
</dbReference>
<evidence type="ECO:0000256" key="4">
    <source>
        <dbReference type="ARBA" id="ARBA00022475"/>
    </source>
</evidence>
<evidence type="ECO:0000256" key="12">
    <source>
        <dbReference type="ARBA" id="ARBA00023012"/>
    </source>
</evidence>
<dbReference type="SMART" id="SM00387">
    <property type="entry name" value="HATPase_c"/>
    <property type="match status" value="1"/>
</dbReference>
<evidence type="ECO:0000256" key="6">
    <source>
        <dbReference type="ARBA" id="ARBA00022679"/>
    </source>
</evidence>
<dbReference type="OrthoDB" id="9815750at2"/>
<dbReference type="InterPro" id="IPR003661">
    <property type="entry name" value="HisK_dim/P_dom"/>
</dbReference>
<evidence type="ECO:0000256" key="13">
    <source>
        <dbReference type="ARBA" id="ARBA00023136"/>
    </source>
</evidence>
<feature type="transmembrane region" description="Helical" evidence="14">
    <location>
        <begin position="12"/>
        <end position="29"/>
    </location>
</feature>
<dbReference type="InterPro" id="IPR005467">
    <property type="entry name" value="His_kinase_dom"/>
</dbReference>
<comment type="subcellular location">
    <subcellularLocation>
        <location evidence="2">Cell membrane</location>
        <topology evidence="2">Multi-pass membrane protein</topology>
    </subcellularLocation>
</comment>